<evidence type="ECO:0000313" key="1">
    <source>
        <dbReference type="EMBL" id="VEL37656.1"/>
    </source>
</evidence>
<name>A0A448XIU1_9PLAT</name>
<organism evidence="1 2">
    <name type="scientific">Protopolystoma xenopodis</name>
    <dbReference type="NCBI Taxonomy" id="117903"/>
    <lineage>
        <taxon>Eukaryota</taxon>
        <taxon>Metazoa</taxon>
        <taxon>Spiralia</taxon>
        <taxon>Lophotrochozoa</taxon>
        <taxon>Platyhelminthes</taxon>
        <taxon>Monogenea</taxon>
        <taxon>Polyopisthocotylea</taxon>
        <taxon>Polystomatidea</taxon>
        <taxon>Polystomatidae</taxon>
        <taxon>Protopolystoma</taxon>
    </lineage>
</organism>
<dbReference type="EMBL" id="CAAALY010255609">
    <property type="protein sequence ID" value="VEL37656.1"/>
    <property type="molecule type" value="Genomic_DNA"/>
</dbReference>
<reference evidence="1" key="1">
    <citation type="submission" date="2018-11" db="EMBL/GenBank/DDBJ databases">
        <authorList>
            <consortium name="Pathogen Informatics"/>
        </authorList>
    </citation>
    <scope>NUCLEOTIDE SEQUENCE</scope>
</reference>
<evidence type="ECO:0000313" key="2">
    <source>
        <dbReference type="Proteomes" id="UP000784294"/>
    </source>
</evidence>
<dbReference type="AlphaFoldDB" id="A0A448XIU1"/>
<proteinExistence type="predicted"/>
<sequence length="88" mass="9804">MPVSATKLQLVKNTLCQGGHTITHRFVLVLLSISYPLVSHGILANLPWRHHTCYLPCSPHFRVADPTRASCPYLLRVPVGPFLVFLAD</sequence>
<gene>
    <name evidence="1" type="ORF">PXEA_LOCUS31096</name>
</gene>
<dbReference type="Proteomes" id="UP000784294">
    <property type="component" value="Unassembled WGS sequence"/>
</dbReference>
<accession>A0A448XIU1</accession>
<keyword evidence="2" id="KW-1185">Reference proteome</keyword>
<protein>
    <submittedName>
        <fullName evidence="1">Uncharacterized protein</fullName>
    </submittedName>
</protein>
<comment type="caution">
    <text evidence="1">The sequence shown here is derived from an EMBL/GenBank/DDBJ whole genome shotgun (WGS) entry which is preliminary data.</text>
</comment>